<comment type="caution">
    <text evidence="5">The sequence shown here is derived from an EMBL/GenBank/DDBJ whole genome shotgun (WGS) entry which is preliminary data.</text>
</comment>
<organism evidence="5 6">
    <name type="scientific">Siminovitchia sediminis</name>
    <dbReference type="NCBI Taxonomy" id="1274353"/>
    <lineage>
        <taxon>Bacteria</taxon>
        <taxon>Bacillati</taxon>
        <taxon>Bacillota</taxon>
        <taxon>Bacilli</taxon>
        <taxon>Bacillales</taxon>
        <taxon>Bacillaceae</taxon>
        <taxon>Siminovitchia</taxon>
    </lineage>
</organism>
<accession>A0ABW4KH93</accession>
<dbReference type="InterPro" id="IPR002932">
    <property type="entry name" value="Glu_synthdom"/>
</dbReference>
<dbReference type="Proteomes" id="UP001597301">
    <property type="component" value="Unassembled WGS sequence"/>
</dbReference>
<feature type="transmembrane region" description="Helical" evidence="3">
    <location>
        <begin position="6"/>
        <end position="30"/>
    </location>
</feature>
<dbReference type="Pfam" id="PF01645">
    <property type="entry name" value="Glu_synthase"/>
    <property type="match status" value="1"/>
</dbReference>
<dbReference type="PIRSF" id="PIRSF006429">
    <property type="entry name" value="GOGAT_lg_2"/>
    <property type="match status" value="1"/>
</dbReference>
<evidence type="ECO:0000313" key="5">
    <source>
        <dbReference type="EMBL" id="MFD1706136.1"/>
    </source>
</evidence>
<evidence type="ECO:0000256" key="3">
    <source>
        <dbReference type="SAM" id="Phobius"/>
    </source>
</evidence>
<evidence type="ECO:0000256" key="1">
    <source>
        <dbReference type="ARBA" id="ARBA00009716"/>
    </source>
</evidence>
<dbReference type="InterPro" id="IPR013785">
    <property type="entry name" value="Aldolase_TIM"/>
</dbReference>
<proteinExistence type="inferred from homology"/>
<dbReference type="InterPro" id="IPR027283">
    <property type="entry name" value="YerD"/>
</dbReference>
<evidence type="ECO:0000313" key="6">
    <source>
        <dbReference type="Proteomes" id="UP001597301"/>
    </source>
</evidence>
<dbReference type="InterPro" id="IPR024188">
    <property type="entry name" value="GltB"/>
</dbReference>
<name>A0ABW4KH93_9BACI</name>
<dbReference type="RefSeq" id="WP_380772697.1">
    <property type="nucleotide sequence ID" value="NZ_JBHUEO010000008.1"/>
</dbReference>
<reference evidence="6" key="1">
    <citation type="journal article" date="2019" name="Int. J. Syst. Evol. Microbiol.">
        <title>The Global Catalogue of Microorganisms (GCM) 10K type strain sequencing project: providing services to taxonomists for standard genome sequencing and annotation.</title>
        <authorList>
            <consortium name="The Broad Institute Genomics Platform"/>
            <consortium name="The Broad Institute Genome Sequencing Center for Infectious Disease"/>
            <person name="Wu L."/>
            <person name="Ma J."/>
        </authorList>
    </citation>
    <scope>NUCLEOTIDE SEQUENCE [LARGE SCALE GENOMIC DNA]</scope>
    <source>
        <strain evidence="6">CGMCC 1.12295</strain>
    </source>
</reference>
<sequence>MIVSDLFILIGFSVGALVIAAILGMFIYLITFDRKQKMHSILRNYPLLGRMRYFLEKIGPEMRQYWFNSDTEGRPFSRADYEHIVRSSKYKRDVVGFGSRRDFEKEGYYVRNDMFPKLTEELKVDKETMALTNRYLLIKDPLFTQRVEKLEEDVSSAHLLHDDDAVVIGPDLAHPFVLKGLIGMSAMSYGSLGKHAIIALSKGLEIAKGTWMNTGEGGLSPYHLESNVDIIMQIGPGLFGVRDPKGEMDWGELKRKSEIPQVKAFEIKLGQGAKVRGGHIDAEKVNPEIAEIRKVPPYQSIDSPNRFHQFHDVPSMCDFIEKIRETTGKPVGIKIVIGGNSSVQELAKYMSETGKGPDFITVDGGEGGTGASYQELADSVGLPVKSSLLILAATLKKYGVRDRVKIIASGKLFSPDRIAIALAMGADLVQIARGFMISVGCIQTLKCHSNECPVGVATTDPQLQKALVIEEKKHRAANYVITLRKALFRISAAAGLDSPVHFSPKNVMYKDDKGIAYSLESIIHEVEKQIDGEEAEKYPALVKRARMGTPGPFY</sequence>
<dbReference type="EMBL" id="JBHUEO010000008">
    <property type="protein sequence ID" value="MFD1706136.1"/>
    <property type="molecule type" value="Genomic_DNA"/>
</dbReference>
<dbReference type="PANTHER" id="PTHR43819">
    <property type="entry name" value="ARCHAEAL-TYPE GLUTAMATE SYNTHASE [NADPH]"/>
    <property type="match status" value="1"/>
</dbReference>
<evidence type="ECO:0000259" key="4">
    <source>
        <dbReference type="Pfam" id="PF01645"/>
    </source>
</evidence>
<dbReference type="PANTHER" id="PTHR43819:SF1">
    <property type="entry name" value="ARCHAEAL-TYPE GLUTAMATE SYNTHASE [NADPH]"/>
    <property type="match status" value="1"/>
</dbReference>
<evidence type="ECO:0000256" key="2">
    <source>
        <dbReference type="PIRNR" id="PIRNR006429"/>
    </source>
</evidence>
<protein>
    <submittedName>
        <fullName evidence="5">FMN-binding glutamate synthase family protein</fullName>
    </submittedName>
</protein>
<dbReference type="CDD" id="cd02808">
    <property type="entry name" value="GltS_FMN"/>
    <property type="match status" value="1"/>
</dbReference>
<comment type="similarity">
    <text evidence="1 2">Belongs to the glutamate synthase family.</text>
</comment>
<gene>
    <name evidence="5" type="ORF">ACFSCZ_05115</name>
</gene>
<feature type="domain" description="Glutamate synthase" evidence="4">
    <location>
        <begin position="155"/>
        <end position="496"/>
    </location>
</feature>
<dbReference type="Gene3D" id="3.20.20.70">
    <property type="entry name" value="Aldolase class I"/>
    <property type="match status" value="1"/>
</dbReference>
<dbReference type="PIRSF" id="PIRSF500060">
    <property type="entry name" value="UCP500060"/>
    <property type="match status" value="1"/>
</dbReference>
<keyword evidence="3" id="KW-0812">Transmembrane</keyword>
<keyword evidence="3" id="KW-1133">Transmembrane helix</keyword>
<dbReference type="SUPFAM" id="SSF51395">
    <property type="entry name" value="FMN-linked oxidoreductases"/>
    <property type="match status" value="1"/>
</dbReference>
<keyword evidence="3" id="KW-0472">Membrane</keyword>
<keyword evidence="6" id="KW-1185">Reference proteome</keyword>